<keyword evidence="10 11" id="KW-0998">Cell outer membrane</keyword>
<feature type="signal peptide" evidence="13">
    <location>
        <begin position="1"/>
        <end position="24"/>
    </location>
</feature>
<dbReference type="Proteomes" id="UP000218934">
    <property type="component" value="Unassembled WGS sequence"/>
</dbReference>
<keyword evidence="5 11" id="KW-0812">Transmembrane</keyword>
<keyword evidence="2 11" id="KW-0813">Transport</keyword>
<dbReference type="InterPro" id="IPR039426">
    <property type="entry name" value="TonB-dep_rcpt-like"/>
</dbReference>
<dbReference type="GO" id="GO:0009279">
    <property type="term" value="C:cell outer membrane"/>
    <property type="evidence" value="ECO:0007669"/>
    <property type="project" value="UniProtKB-SubCell"/>
</dbReference>
<evidence type="ECO:0000256" key="7">
    <source>
        <dbReference type="ARBA" id="ARBA00023065"/>
    </source>
</evidence>
<evidence type="ECO:0000313" key="16">
    <source>
        <dbReference type="EMBL" id="PCE41313.1"/>
    </source>
</evidence>
<evidence type="ECO:0000256" key="6">
    <source>
        <dbReference type="ARBA" id="ARBA00023004"/>
    </source>
</evidence>
<dbReference type="PROSITE" id="PS52016">
    <property type="entry name" value="TONB_DEPENDENT_REC_3"/>
    <property type="match status" value="1"/>
</dbReference>
<keyword evidence="13" id="KW-0732">Signal</keyword>
<evidence type="ECO:0000256" key="2">
    <source>
        <dbReference type="ARBA" id="ARBA00022448"/>
    </source>
</evidence>
<dbReference type="EMBL" id="NWUF01000016">
    <property type="protein sequence ID" value="PCE41313.1"/>
    <property type="molecule type" value="Genomic_DNA"/>
</dbReference>
<feature type="chain" id="PRO_5012494918" evidence="13">
    <location>
        <begin position="25"/>
        <end position="710"/>
    </location>
</feature>
<dbReference type="CDD" id="cd01347">
    <property type="entry name" value="ligand_gated_channel"/>
    <property type="match status" value="1"/>
</dbReference>
<dbReference type="KEGG" id="rdi:CMV14_10305"/>
<evidence type="ECO:0000256" key="10">
    <source>
        <dbReference type="ARBA" id="ARBA00023237"/>
    </source>
</evidence>
<evidence type="ECO:0000256" key="1">
    <source>
        <dbReference type="ARBA" id="ARBA00004571"/>
    </source>
</evidence>
<dbReference type="Pfam" id="PF00593">
    <property type="entry name" value="TonB_dep_Rec_b-barrel"/>
    <property type="match status" value="1"/>
</dbReference>
<keyword evidence="4" id="KW-0410">Iron transport</keyword>
<proteinExistence type="inferred from homology"/>
<keyword evidence="17" id="KW-1185">Reference proteome</keyword>
<accession>A0A2A4FSC0</accession>
<reference evidence="16 17" key="1">
    <citation type="submission" date="2017-09" db="EMBL/GenBank/DDBJ databases">
        <title>The Catabolism of 3,6-Dichlorosalicylic acid is Initiated by the Cytochrome P450 Monooxygenase DsmABC in Rhizorhabdus dicambivorans Ndbn-20.</title>
        <authorList>
            <person name="Na L."/>
        </authorList>
    </citation>
    <scope>NUCLEOTIDE SEQUENCE [LARGE SCALE GENOMIC DNA]</scope>
    <source>
        <strain evidence="16 17">Ndbn-20m</strain>
    </source>
</reference>
<keyword evidence="7" id="KW-0406">Ion transport</keyword>
<dbReference type="InterPro" id="IPR012910">
    <property type="entry name" value="Plug_dom"/>
</dbReference>
<dbReference type="Pfam" id="PF07715">
    <property type="entry name" value="Plug"/>
    <property type="match status" value="1"/>
</dbReference>
<comment type="subcellular location">
    <subcellularLocation>
        <location evidence="1 11">Cell outer membrane</location>
        <topology evidence="1 11">Multi-pass membrane protein</topology>
    </subcellularLocation>
</comment>
<evidence type="ECO:0000256" key="8">
    <source>
        <dbReference type="ARBA" id="ARBA00023077"/>
    </source>
</evidence>
<feature type="domain" description="TonB-dependent receptor plug" evidence="15">
    <location>
        <begin position="55"/>
        <end position="161"/>
    </location>
</feature>
<evidence type="ECO:0000256" key="13">
    <source>
        <dbReference type="SAM" id="SignalP"/>
    </source>
</evidence>
<dbReference type="AlphaFoldDB" id="A0A2A4FSC0"/>
<evidence type="ECO:0000256" key="5">
    <source>
        <dbReference type="ARBA" id="ARBA00022692"/>
    </source>
</evidence>
<evidence type="ECO:0000256" key="4">
    <source>
        <dbReference type="ARBA" id="ARBA00022496"/>
    </source>
</evidence>
<keyword evidence="3 11" id="KW-1134">Transmembrane beta strand</keyword>
<comment type="similarity">
    <text evidence="11 12">Belongs to the TonB-dependent receptor family.</text>
</comment>
<sequence length="710" mass="77381">MQSRFYASAATLVVSFVLSGVAFAQTLSGPASSTEADGAQLEDIVVTAQRRSERLQDVPVAVTSLSSAALSRQGVTSSMELSQAAPSLIMNSNVSVASPYIRGIGSDFFDPTSESPVAIYVDDVYMAAPQANIFSLAGTKQIDVLSGPQGTLFGRNATGGVIQIQTFDPTQDPHLDVSGSYGNYDYVNASFYGSVGVAENVATSVSAQYENQGKGYGKNLFDGSEINKYQINNISIRNKWMIELPTETVLRISGDYSRSGNTVSYHRAPGSFSDLPGAIPPTGYISRYDANINFPDTMRVKSGGLSLKVDQDLGAVSLTSITAYRKSSDYYTLDEDQSTESNIANGAYELAWTAKYQGFSQEVRLKGRDNPVFNWMVGGFYYSAKGSYHDFIFTGINFIDFDQQKTKSIAGFAQATVKLLENTKLTGGVRYTRDTVQFAFPAAGLFPSKRVFKEPTFRVALEQHFSRDILAYVSFNTGFKSGGYALLSADGYDPEKLKAYEVGLKTEWFNRTLRLNINGFLYRYSDQQVNVNRGSGNVVENAGDSHIKGFEATVDYVPTSRLKLSGAVTLMDGHYTDYPGYEFRNARGDSIGIINAKGFRTVRTPKFVGSISAQYTLPTESGDFAANVGLQHNSGYNFVVDPRVRQSSYTIINAGLSWSPSNGPFTVRVWGKNLTDTDYYSIANPNLYPVGDASVSAPPRTYGVTASIKY</sequence>
<protein>
    <submittedName>
        <fullName evidence="16">TonB-dependent receptor</fullName>
    </submittedName>
</protein>
<dbReference type="GO" id="GO:0006826">
    <property type="term" value="P:iron ion transport"/>
    <property type="evidence" value="ECO:0007669"/>
    <property type="project" value="UniProtKB-KW"/>
</dbReference>
<evidence type="ECO:0000256" key="3">
    <source>
        <dbReference type="ARBA" id="ARBA00022452"/>
    </source>
</evidence>
<keyword evidence="9 11" id="KW-0472">Membrane</keyword>
<evidence type="ECO:0000313" key="17">
    <source>
        <dbReference type="Proteomes" id="UP000218934"/>
    </source>
</evidence>
<evidence type="ECO:0000256" key="9">
    <source>
        <dbReference type="ARBA" id="ARBA00023136"/>
    </source>
</evidence>
<dbReference type="InterPro" id="IPR000531">
    <property type="entry name" value="Beta-barrel_TonB"/>
</dbReference>
<evidence type="ECO:0000259" key="15">
    <source>
        <dbReference type="Pfam" id="PF07715"/>
    </source>
</evidence>
<name>A0A2A4FSC0_9SPHN</name>
<dbReference type="PANTHER" id="PTHR32552">
    <property type="entry name" value="FERRICHROME IRON RECEPTOR-RELATED"/>
    <property type="match status" value="1"/>
</dbReference>
<comment type="caution">
    <text evidence="16">The sequence shown here is derived from an EMBL/GenBank/DDBJ whole genome shotgun (WGS) entry which is preliminary data.</text>
</comment>
<evidence type="ECO:0000259" key="14">
    <source>
        <dbReference type="Pfam" id="PF00593"/>
    </source>
</evidence>
<dbReference type="PANTHER" id="PTHR32552:SF81">
    <property type="entry name" value="TONB-DEPENDENT OUTER MEMBRANE RECEPTOR"/>
    <property type="match status" value="1"/>
</dbReference>
<evidence type="ECO:0000256" key="11">
    <source>
        <dbReference type="PROSITE-ProRule" id="PRU01360"/>
    </source>
</evidence>
<keyword evidence="8 12" id="KW-0798">TonB box</keyword>
<dbReference type="RefSeq" id="WP_083215917.1">
    <property type="nucleotide sequence ID" value="NZ_CP023449.1"/>
</dbReference>
<feature type="domain" description="TonB-dependent receptor-like beta-barrel" evidence="14">
    <location>
        <begin position="249"/>
        <end position="674"/>
    </location>
</feature>
<evidence type="ECO:0000256" key="12">
    <source>
        <dbReference type="RuleBase" id="RU003357"/>
    </source>
</evidence>
<organism evidence="16 17">
    <name type="scientific">Rhizorhabdus dicambivorans</name>
    <dbReference type="NCBI Taxonomy" id="1850238"/>
    <lineage>
        <taxon>Bacteria</taxon>
        <taxon>Pseudomonadati</taxon>
        <taxon>Pseudomonadota</taxon>
        <taxon>Alphaproteobacteria</taxon>
        <taxon>Sphingomonadales</taxon>
        <taxon>Sphingomonadaceae</taxon>
        <taxon>Rhizorhabdus</taxon>
    </lineage>
</organism>
<keyword evidence="6" id="KW-0408">Iron</keyword>
<dbReference type="InterPro" id="IPR036942">
    <property type="entry name" value="Beta-barrel_TonB_sf"/>
</dbReference>
<keyword evidence="16" id="KW-0675">Receptor</keyword>
<dbReference type="SUPFAM" id="SSF56935">
    <property type="entry name" value="Porins"/>
    <property type="match status" value="1"/>
</dbReference>
<gene>
    <name evidence="16" type="ORF">COO09_15775</name>
</gene>
<dbReference type="Gene3D" id="2.40.170.20">
    <property type="entry name" value="TonB-dependent receptor, beta-barrel domain"/>
    <property type="match status" value="1"/>
</dbReference>
<dbReference type="OrthoDB" id="7208812at2"/>